<feature type="transmembrane region" description="Helical" evidence="1">
    <location>
        <begin position="12"/>
        <end position="31"/>
    </location>
</feature>
<name>A0ABM6GCN1_9BACT</name>
<keyword evidence="3" id="KW-1185">Reference proteome</keyword>
<organism evidence="2 3">
    <name type="scientific">Thermosipho melanesiensis</name>
    <dbReference type="NCBI Taxonomy" id="46541"/>
    <lineage>
        <taxon>Bacteria</taxon>
        <taxon>Thermotogati</taxon>
        <taxon>Thermotogota</taxon>
        <taxon>Thermotogae</taxon>
        <taxon>Thermotogales</taxon>
        <taxon>Fervidobacteriaceae</taxon>
        <taxon>Thermosipho</taxon>
    </lineage>
</organism>
<gene>
    <name evidence="2" type="ORF">BW47_01250</name>
</gene>
<keyword evidence="1" id="KW-0472">Membrane</keyword>
<keyword evidence="1" id="KW-1133">Transmembrane helix</keyword>
<proteinExistence type="predicted"/>
<dbReference type="RefSeq" id="WP_012056462.1">
    <property type="nucleotide sequence ID" value="NZ_CP007389.1"/>
</dbReference>
<dbReference type="EMBL" id="CP007389">
    <property type="protein sequence ID" value="APT73298.1"/>
    <property type="molecule type" value="Genomic_DNA"/>
</dbReference>
<evidence type="ECO:0000313" key="2">
    <source>
        <dbReference type="EMBL" id="APT73298.1"/>
    </source>
</evidence>
<reference evidence="2 3" key="1">
    <citation type="submission" date="2014-02" db="EMBL/GenBank/DDBJ databases">
        <title>Diversity of Thermotogales isolates from hydrothermal vents.</title>
        <authorList>
            <person name="Haverkamp T.H.A."/>
            <person name="Lossouarn J."/>
            <person name="Geslin C."/>
            <person name="Nesbo C.L."/>
        </authorList>
    </citation>
    <scope>NUCLEOTIDE SEQUENCE [LARGE SCALE GENOMIC DNA]</scope>
    <source>
        <strain evidence="2 3">431</strain>
    </source>
</reference>
<evidence type="ECO:0000313" key="3">
    <source>
        <dbReference type="Proteomes" id="UP000185490"/>
    </source>
</evidence>
<protein>
    <submittedName>
        <fullName evidence="2">Uncharacterized protein</fullName>
    </submittedName>
</protein>
<keyword evidence="1" id="KW-0812">Transmembrane</keyword>
<evidence type="ECO:0000256" key="1">
    <source>
        <dbReference type="SAM" id="Phobius"/>
    </source>
</evidence>
<dbReference type="Proteomes" id="UP000185490">
    <property type="component" value="Chromosome"/>
</dbReference>
<accession>A0ABM6GCN1</accession>
<sequence length="228" mass="26586">MRRRRRRNVFGVWITVLVIVFVLSIFGLFFWKISSIKNSPEFGEDVKSQYLFIDKDNNEGYYIVINGSMRTVNVIKLKNHVYNSELKKEINFSSPVLSLEVLKEMFSLDVVYSYYSVLDSVKIVKLSEKYGKRYENFGELLKYLTTRGLKLFDYFSFDGVLKMLRPETTLTSPSFAKLIDALGRFSVRIKDIPTITEKPLEIKVGNKTLERLYIDLEKLNQLKQELGG</sequence>